<comment type="caution">
    <text evidence="5">The sequence shown here is derived from an EMBL/GenBank/DDBJ whole genome shotgun (WGS) entry which is preliminary data.</text>
</comment>
<keyword evidence="2 5" id="KW-0808">Transferase</keyword>
<feature type="domain" description="N-acetyltransferase" evidence="4">
    <location>
        <begin position="14"/>
        <end position="200"/>
    </location>
</feature>
<dbReference type="InterPro" id="IPR000182">
    <property type="entry name" value="GNAT_dom"/>
</dbReference>
<sequence>MPPLPPRDVPALQFHIRPATPADIGSILRLIKDLAEYEKEPDSAKATPELLQANLFDTAYAHALLAFPGQHPDTYAETTSSTAPDTPSSHEEAVAQDPLGLALYFFNFSTWTGKPGIYLEDLYVKPEARNMGVGKALFAELGAIAQEKGCARLDWSVLKWNTPSIAFYEQVLGAKGMDEWRGMRLEEEGIKALAKWSNRTPAV</sequence>
<evidence type="ECO:0000313" key="5">
    <source>
        <dbReference type="EMBL" id="CCA67292.1"/>
    </source>
</evidence>
<dbReference type="PANTHER" id="PTHR10545">
    <property type="entry name" value="DIAMINE N-ACETYLTRANSFERASE"/>
    <property type="match status" value="1"/>
</dbReference>
<dbReference type="AlphaFoldDB" id="G4T7J9"/>
<protein>
    <submittedName>
        <fullName evidence="5">Related to n-acetyltransferase</fullName>
    </submittedName>
</protein>
<reference evidence="5 6" key="1">
    <citation type="journal article" date="2011" name="PLoS Pathog.">
        <title>Endophytic Life Strategies Decoded by Genome and Transcriptome Analyses of the Mutualistic Root Symbiont Piriformospora indica.</title>
        <authorList>
            <person name="Zuccaro A."/>
            <person name="Lahrmann U."/>
            <person name="Guldener U."/>
            <person name="Langen G."/>
            <person name="Pfiffi S."/>
            <person name="Biedenkopf D."/>
            <person name="Wong P."/>
            <person name="Samans B."/>
            <person name="Grimm C."/>
            <person name="Basiewicz M."/>
            <person name="Murat C."/>
            <person name="Martin F."/>
            <person name="Kogel K.H."/>
        </authorList>
    </citation>
    <scope>NUCLEOTIDE SEQUENCE [LARGE SCALE GENOMIC DNA]</scope>
    <source>
        <strain evidence="5 6">DSM 11827</strain>
    </source>
</reference>
<dbReference type="STRING" id="1109443.G4T7J9"/>
<dbReference type="PROSITE" id="PS51186">
    <property type="entry name" value="GNAT"/>
    <property type="match status" value="1"/>
</dbReference>
<evidence type="ECO:0000256" key="2">
    <source>
        <dbReference type="ARBA" id="ARBA00022679"/>
    </source>
</evidence>
<dbReference type="InterPro" id="IPR016181">
    <property type="entry name" value="Acyl_CoA_acyltransferase"/>
</dbReference>
<dbReference type="FunCoup" id="G4T7J9">
    <property type="interactions" value="56"/>
</dbReference>
<dbReference type="HOGENOM" id="CLU_013985_41_2_1"/>
<organism evidence="5 6">
    <name type="scientific">Serendipita indica (strain DSM 11827)</name>
    <name type="common">Root endophyte fungus</name>
    <name type="synonym">Piriformospora indica</name>
    <dbReference type="NCBI Taxonomy" id="1109443"/>
    <lineage>
        <taxon>Eukaryota</taxon>
        <taxon>Fungi</taxon>
        <taxon>Dikarya</taxon>
        <taxon>Basidiomycota</taxon>
        <taxon>Agaricomycotina</taxon>
        <taxon>Agaricomycetes</taxon>
        <taxon>Sebacinales</taxon>
        <taxon>Serendipitaceae</taxon>
        <taxon>Serendipita</taxon>
    </lineage>
</organism>
<dbReference type="PANTHER" id="PTHR10545:SF29">
    <property type="entry name" value="GH14572P-RELATED"/>
    <property type="match status" value="1"/>
</dbReference>
<dbReference type="InterPro" id="IPR051016">
    <property type="entry name" value="Diverse_Substrate_AcTransf"/>
</dbReference>
<dbReference type="FunFam" id="3.40.630.30:FF:000064">
    <property type="entry name" value="GNAT family acetyltransferase"/>
    <property type="match status" value="1"/>
</dbReference>
<evidence type="ECO:0000256" key="1">
    <source>
        <dbReference type="ARBA" id="ARBA00008694"/>
    </source>
</evidence>
<dbReference type="Proteomes" id="UP000007148">
    <property type="component" value="Unassembled WGS sequence"/>
</dbReference>
<dbReference type="InParanoid" id="G4T7J9"/>
<dbReference type="SUPFAM" id="SSF55729">
    <property type="entry name" value="Acyl-CoA N-acyltransferases (Nat)"/>
    <property type="match status" value="1"/>
</dbReference>
<name>G4T7J9_SERID</name>
<dbReference type="Pfam" id="PF00583">
    <property type="entry name" value="Acetyltransf_1"/>
    <property type="match status" value="1"/>
</dbReference>
<dbReference type="OMA" id="QSEWVRY"/>
<proteinExistence type="inferred from homology"/>
<gene>
    <name evidence="5" type="ORF">PIIN_01125</name>
</gene>
<keyword evidence="3" id="KW-0012">Acyltransferase</keyword>
<evidence type="ECO:0000259" key="4">
    <source>
        <dbReference type="PROSITE" id="PS51186"/>
    </source>
</evidence>
<accession>G4T7J9</accession>
<dbReference type="GO" id="GO:0008080">
    <property type="term" value="F:N-acetyltransferase activity"/>
    <property type="evidence" value="ECO:0007669"/>
    <property type="project" value="TreeGrafter"/>
</dbReference>
<evidence type="ECO:0000313" key="6">
    <source>
        <dbReference type="Proteomes" id="UP000007148"/>
    </source>
</evidence>
<dbReference type="OrthoDB" id="7305308at2759"/>
<dbReference type="CDD" id="cd04301">
    <property type="entry name" value="NAT_SF"/>
    <property type="match status" value="1"/>
</dbReference>
<dbReference type="EMBL" id="CAFZ01000012">
    <property type="protein sequence ID" value="CCA67292.1"/>
    <property type="molecule type" value="Genomic_DNA"/>
</dbReference>
<evidence type="ECO:0000256" key="3">
    <source>
        <dbReference type="ARBA" id="ARBA00023315"/>
    </source>
</evidence>
<comment type="similarity">
    <text evidence="1">Belongs to the acetyltransferase family.</text>
</comment>
<keyword evidence="6" id="KW-1185">Reference proteome</keyword>
<dbReference type="Gene3D" id="3.40.630.30">
    <property type="match status" value="1"/>
</dbReference>
<dbReference type="eggNOG" id="KOG3216">
    <property type="taxonomic scope" value="Eukaryota"/>
</dbReference>